<comment type="catalytic activity">
    <reaction evidence="5">
        <text>glucuronate acceptor + UDP-alpha-D-glucuronate = acceptor beta-D-glucuronoside + UDP + H(+)</text>
        <dbReference type="Rhea" id="RHEA:21032"/>
        <dbReference type="ChEBI" id="CHEBI:15378"/>
        <dbReference type="ChEBI" id="CHEBI:58052"/>
        <dbReference type="ChEBI" id="CHEBI:58223"/>
        <dbReference type="ChEBI" id="CHEBI:132367"/>
        <dbReference type="ChEBI" id="CHEBI:132368"/>
        <dbReference type="EC" id="2.4.1.17"/>
    </reaction>
</comment>
<keyword evidence="6" id="KW-1133">Transmembrane helix</keyword>
<dbReference type="Pfam" id="PF00201">
    <property type="entry name" value="UDPGT"/>
    <property type="match status" value="1"/>
</dbReference>
<keyword evidence="6" id="KW-0812">Transmembrane</keyword>
<dbReference type="InterPro" id="IPR050271">
    <property type="entry name" value="UDP-glycosyltransferase"/>
</dbReference>
<keyword evidence="7" id="KW-1185">Reference proteome</keyword>
<reference evidence="8" key="1">
    <citation type="submission" date="2022-11" db="UniProtKB">
        <authorList>
            <consortium name="WormBaseParasite"/>
        </authorList>
    </citation>
    <scope>IDENTIFICATION</scope>
</reference>
<dbReference type="SUPFAM" id="SSF53756">
    <property type="entry name" value="UDP-Glycosyltransferase/glycogen phosphorylase"/>
    <property type="match status" value="1"/>
</dbReference>
<dbReference type="AlphaFoldDB" id="A0A914PC29"/>
<evidence type="ECO:0000256" key="6">
    <source>
        <dbReference type="SAM" id="Phobius"/>
    </source>
</evidence>
<sequence length="154" mass="17575">MEGSTKGVPMICIPVFGDQNRNARLLVRRGMGTVIDKMEVTKEKIVDAIKEIIDNENYRKNAKTLSKIVNAKPFSPSERVVKYAEFAAQFGDTGTLTTQGRHQSFMVLYSLDVIGFLFTVFFVILVVLIWIVKKLYNFLKSRFSKKVSVEKKMK</sequence>
<dbReference type="Gene3D" id="3.40.50.2000">
    <property type="entry name" value="Glycogen Phosphorylase B"/>
    <property type="match status" value="1"/>
</dbReference>
<keyword evidence="4" id="KW-0808">Transferase</keyword>
<dbReference type="Proteomes" id="UP000887578">
    <property type="component" value="Unplaced"/>
</dbReference>
<keyword evidence="3" id="KW-0328">Glycosyltransferase</keyword>
<evidence type="ECO:0000256" key="5">
    <source>
        <dbReference type="ARBA" id="ARBA00047475"/>
    </source>
</evidence>
<dbReference type="WBParaSite" id="PDA_v2.g15140.t1">
    <property type="protein sequence ID" value="PDA_v2.g15140.t1"/>
    <property type="gene ID" value="PDA_v2.g15140"/>
</dbReference>
<protein>
    <recommendedName>
        <fullName evidence="2">glucuronosyltransferase</fullName>
        <ecNumber evidence="2">2.4.1.17</ecNumber>
    </recommendedName>
</protein>
<evidence type="ECO:0000256" key="1">
    <source>
        <dbReference type="ARBA" id="ARBA00009995"/>
    </source>
</evidence>
<name>A0A914PC29_9BILA</name>
<keyword evidence="6" id="KW-0472">Membrane</keyword>
<evidence type="ECO:0000256" key="4">
    <source>
        <dbReference type="ARBA" id="ARBA00022679"/>
    </source>
</evidence>
<dbReference type="PANTHER" id="PTHR48043:SF145">
    <property type="entry name" value="FI06409P-RELATED"/>
    <property type="match status" value="1"/>
</dbReference>
<evidence type="ECO:0000256" key="3">
    <source>
        <dbReference type="ARBA" id="ARBA00022676"/>
    </source>
</evidence>
<dbReference type="GO" id="GO:0015020">
    <property type="term" value="F:glucuronosyltransferase activity"/>
    <property type="evidence" value="ECO:0007669"/>
    <property type="project" value="UniProtKB-EC"/>
</dbReference>
<dbReference type="EC" id="2.4.1.17" evidence="2"/>
<organism evidence="7 8">
    <name type="scientific">Panagrolaimus davidi</name>
    <dbReference type="NCBI Taxonomy" id="227884"/>
    <lineage>
        <taxon>Eukaryota</taxon>
        <taxon>Metazoa</taxon>
        <taxon>Ecdysozoa</taxon>
        <taxon>Nematoda</taxon>
        <taxon>Chromadorea</taxon>
        <taxon>Rhabditida</taxon>
        <taxon>Tylenchina</taxon>
        <taxon>Panagrolaimomorpha</taxon>
        <taxon>Panagrolaimoidea</taxon>
        <taxon>Panagrolaimidae</taxon>
        <taxon>Panagrolaimus</taxon>
    </lineage>
</organism>
<feature type="transmembrane region" description="Helical" evidence="6">
    <location>
        <begin position="113"/>
        <end position="132"/>
    </location>
</feature>
<dbReference type="InterPro" id="IPR002213">
    <property type="entry name" value="UDP_glucos_trans"/>
</dbReference>
<dbReference type="PANTHER" id="PTHR48043">
    <property type="entry name" value="EG:EG0003.4 PROTEIN-RELATED"/>
    <property type="match status" value="1"/>
</dbReference>
<evidence type="ECO:0000313" key="7">
    <source>
        <dbReference type="Proteomes" id="UP000887578"/>
    </source>
</evidence>
<comment type="similarity">
    <text evidence="1">Belongs to the UDP-glycosyltransferase family.</text>
</comment>
<accession>A0A914PC29</accession>
<evidence type="ECO:0000256" key="2">
    <source>
        <dbReference type="ARBA" id="ARBA00012544"/>
    </source>
</evidence>
<proteinExistence type="inferred from homology"/>
<evidence type="ECO:0000313" key="8">
    <source>
        <dbReference type="WBParaSite" id="PDA_v2.g15140.t1"/>
    </source>
</evidence>